<keyword evidence="4 7" id="KW-0732">Signal</keyword>
<comment type="similarity">
    <text evidence="2">Belongs to the bacterial solute-binding protein 3 family.</text>
</comment>
<dbReference type="Proteomes" id="UP000063434">
    <property type="component" value="Unassembled WGS sequence"/>
</dbReference>
<gene>
    <name evidence="9" type="primary">gltI_2</name>
    <name evidence="9" type="ORF">PFL603g_05629</name>
</gene>
<evidence type="ECO:0000256" key="3">
    <source>
        <dbReference type="ARBA" id="ARBA00022448"/>
    </source>
</evidence>
<keyword evidence="5" id="KW-0574">Periplasm</keyword>
<reference evidence="9 10" key="1">
    <citation type="submission" date="2015-05" db="EMBL/GenBank/DDBJ databases">
        <title>A genomic and transcriptomic approach to investigate the blue pigment phenotype in Pseudomonas fluorescens.</title>
        <authorList>
            <person name="Andreani N.A."/>
            <person name="Cardazzo B."/>
        </authorList>
    </citation>
    <scope>NUCLEOTIDE SEQUENCE [LARGE SCALE GENOMIC DNA]</scope>
    <source>
        <strain evidence="9 10">Ps_40</strain>
    </source>
</reference>
<dbReference type="AlphaFoldDB" id="A0A109KKI6"/>
<evidence type="ECO:0000313" key="9">
    <source>
        <dbReference type="EMBL" id="KWV70951.1"/>
    </source>
</evidence>
<evidence type="ECO:0000256" key="5">
    <source>
        <dbReference type="ARBA" id="ARBA00022764"/>
    </source>
</evidence>
<dbReference type="CDD" id="cd13688">
    <property type="entry name" value="PBP2_GltI_DEBP"/>
    <property type="match status" value="1"/>
</dbReference>
<dbReference type="RefSeq" id="WP_162259473.1">
    <property type="nucleotide sequence ID" value="NZ_LCYC01000062.1"/>
</dbReference>
<dbReference type="GO" id="GO:0030288">
    <property type="term" value="C:outer membrane-bounded periplasmic space"/>
    <property type="evidence" value="ECO:0007669"/>
    <property type="project" value="TreeGrafter"/>
</dbReference>
<dbReference type="SUPFAM" id="SSF53850">
    <property type="entry name" value="Periplasmic binding protein-like II"/>
    <property type="match status" value="1"/>
</dbReference>
<dbReference type="InterPro" id="IPR001638">
    <property type="entry name" value="Solute-binding_3/MltF_N"/>
</dbReference>
<evidence type="ECO:0000256" key="2">
    <source>
        <dbReference type="ARBA" id="ARBA00010333"/>
    </source>
</evidence>
<feature type="signal peptide" evidence="7">
    <location>
        <begin position="1"/>
        <end position="28"/>
    </location>
</feature>
<dbReference type="Pfam" id="PF00497">
    <property type="entry name" value="SBP_bac_3"/>
    <property type="match status" value="1"/>
</dbReference>
<dbReference type="GO" id="GO:0005576">
    <property type="term" value="C:extracellular region"/>
    <property type="evidence" value="ECO:0007669"/>
    <property type="project" value="TreeGrafter"/>
</dbReference>
<dbReference type="InterPro" id="IPR051455">
    <property type="entry name" value="Bact_solute-bind_prot3"/>
</dbReference>
<dbReference type="GO" id="GO:0006865">
    <property type="term" value="P:amino acid transport"/>
    <property type="evidence" value="ECO:0007669"/>
    <property type="project" value="UniProtKB-KW"/>
</dbReference>
<evidence type="ECO:0000259" key="8">
    <source>
        <dbReference type="SMART" id="SM00062"/>
    </source>
</evidence>
<accession>A0A109KKI6</accession>
<dbReference type="PATRIC" id="fig|294.195.peg.6005"/>
<feature type="domain" description="Solute-binding protein family 3/N-terminal" evidence="8">
    <location>
        <begin position="43"/>
        <end position="276"/>
    </location>
</feature>
<dbReference type="Gene3D" id="3.40.190.10">
    <property type="entry name" value="Periplasmic binding protein-like II"/>
    <property type="match status" value="2"/>
</dbReference>
<dbReference type="FunFam" id="3.40.190.10:FF:000052">
    <property type="entry name" value="Amino acid ABC transporter substrate-binding protein"/>
    <property type="match status" value="1"/>
</dbReference>
<keyword evidence="6" id="KW-0029">Amino-acid transport</keyword>
<evidence type="ECO:0000256" key="4">
    <source>
        <dbReference type="ARBA" id="ARBA00022729"/>
    </source>
</evidence>
<evidence type="ECO:0000256" key="6">
    <source>
        <dbReference type="ARBA" id="ARBA00022970"/>
    </source>
</evidence>
<evidence type="ECO:0000313" key="10">
    <source>
        <dbReference type="Proteomes" id="UP000063434"/>
    </source>
</evidence>
<proteinExistence type="inferred from homology"/>
<comment type="caution">
    <text evidence="9">The sequence shown here is derived from an EMBL/GenBank/DDBJ whole genome shotgun (WGS) entry which is preliminary data.</text>
</comment>
<dbReference type="SMART" id="SM00062">
    <property type="entry name" value="PBPb"/>
    <property type="match status" value="1"/>
</dbReference>
<dbReference type="PANTHER" id="PTHR30085:SF2">
    <property type="entry name" value="GLUTAMATE_ASPARTATE IMPORT SOLUTE-BINDING PROTEIN"/>
    <property type="match status" value="1"/>
</dbReference>
<comment type="subcellular location">
    <subcellularLocation>
        <location evidence="1">Periplasm</location>
    </subcellularLocation>
</comment>
<protein>
    <submittedName>
        <fullName evidence="9">Glutamate/aspartate periplasmic-binding protein</fullName>
    </submittedName>
</protein>
<dbReference type="PANTHER" id="PTHR30085">
    <property type="entry name" value="AMINO ACID ABC TRANSPORTER PERMEASE"/>
    <property type="match status" value="1"/>
</dbReference>
<sequence>MPGKVATRCIFKACAFVSLALGGHLALADDVSATLKKITTTQQISVGYRDSSVPFSYIGDQSGRPMGYSVDLTHRIIERLREKTGLPKLRVKYRLVTSQTRIPLVQNGTVDLECGSTGVTADRQKQVAFSYGFIYVKGQLLTAKDSGINGFSDLKGKHVVTTAGTTNERFLKRYNAEHQSNIFVISARDHGEAFKMLETGRAVAFYMDDALLYGERAKARDPHHWVVVGKEQSREIYSCMVRKDDPQFLAVVNETLGDLYRSGEINGIYQRWFEQPIPPKGLNLEFPMTSELKAIIAKPVSDPVE</sequence>
<keyword evidence="3" id="KW-0813">Transport</keyword>
<dbReference type="EMBL" id="LCYC01000062">
    <property type="protein sequence ID" value="KWV70951.1"/>
    <property type="molecule type" value="Genomic_DNA"/>
</dbReference>
<organism evidence="9 10">
    <name type="scientific">Pseudomonas fluorescens</name>
    <dbReference type="NCBI Taxonomy" id="294"/>
    <lineage>
        <taxon>Bacteria</taxon>
        <taxon>Pseudomonadati</taxon>
        <taxon>Pseudomonadota</taxon>
        <taxon>Gammaproteobacteria</taxon>
        <taxon>Pseudomonadales</taxon>
        <taxon>Pseudomonadaceae</taxon>
        <taxon>Pseudomonas</taxon>
    </lineage>
</organism>
<feature type="chain" id="PRO_5007137614" evidence="7">
    <location>
        <begin position="29"/>
        <end position="305"/>
    </location>
</feature>
<name>A0A109KKI6_PSEFL</name>
<evidence type="ECO:0000256" key="7">
    <source>
        <dbReference type="SAM" id="SignalP"/>
    </source>
</evidence>
<evidence type="ECO:0000256" key="1">
    <source>
        <dbReference type="ARBA" id="ARBA00004418"/>
    </source>
</evidence>